<gene>
    <name evidence="17" type="ORF">WALSEDRAFT_20133</name>
</gene>
<dbReference type="InParanoid" id="I4Y9M5"/>
<dbReference type="InterPro" id="IPR020568">
    <property type="entry name" value="Ribosomal_Su5_D2-typ_SF"/>
</dbReference>
<dbReference type="UniPathway" id="UPA00057">
    <property type="reaction ID" value="UER00099"/>
</dbReference>
<evidence type="ECO:0000256" key="7">
    <source>
        <dbReference type="ARBA" id="ARBA00022777"/>
    </source>
</evidence>
<dbReference type="InterPro" id="IPR036554">
    <property type="entry name" value="GHMP_kinase_C_sf"/>
</dbReference>
<evidence type="ECO:0000256" key="12">
    <source>
        <dbReference type="ARBA" id="ARBA00029326"/>
    </source>
</evidence>
<dbReference type="PANTHER" id="PTHR31814">
    <property type="match status" value="1"/>
</dbReference>
<evidence type="ECO:0000256" key="9">
    <source>
        <dbReference type="ARBA" id="ARBA00022955"/>
    </source>
</evidence>
<dbReference type="InterPro" id="IPR014721">
    <property type="entry name" value="Ribsml_uS5_D2-typ_fold_subgr"/>
</dbReference>
<comment type="similarity">
    <text evidence="2 13">Belongs to the GHMP kinase family. Mevalonate kinase subfamily.</text>
</comment>
<keyword evidence="18" id="KW-1185">Reference proteome</keyword>
<dbReference type="GO" id="GO:0005777">
    <property type="term" value="C:peroxisome"/>
    <property type="evidence" value="ECO:0007669"/>
    <property type="project" value="TreeGrafter"/>
</dbReference>
<comment type="catalytic activity">
    <reaction evidence="12">
        <text>(R)-5-phosphomevalonate + ATP = (R)-5-diphosphomevalonate + ADP</text>
        <dbReference type="Rhea" id="RHEA:16341"/>
        <dbReference type="ChEBI" id="CHEBI:30616"/>
        <dbReference type="ChEBI" id="CHEBI:57557"/>
        <dbReference type="ChEBI" id="CHEBI:58146"/>
        <dbReference type="ChEBI" id="CHEBI:456216"/>
        <dbReference type="EC" id="2.7.4.2"/>
    </reaction>
    <physiologicalReaction direction="left-to-right" evidence="12">
        <dbReference type="Rhea" id="RHEA:16342"/>
    </physiologicalReaction>
</comment>
<dbReference type="GO" id="GO:0005524">
    <property type="term" value="F:ATP binding"/>
    <property type="evidence" value="ECO:0007669"/>
    <property type="project" value="UniProtKB-UniRule"/>
</dbReference>
<sequence length="464" mass="50563">MISVSAPGKVLLAGGYLVLDPAYSGVVVSTDARFYSLVKPTNGTTTTVNSPQFGSSWEYNSAMEQLNECPLSHLNHYSGPINDFVQLALTEVSKLISKRGITPKGLSITISGDNDFYSQRAYLNSCNLDATVENLKKVPKLNSDLKQISKTGLGSSAALITSLVGALLAFYGLISRDINQNDLKLVHNLAQYIHCRAQGKVGSGFDVSAATFGSQVYSRFDPEIIKDVMDSPTTGEIVDAVISKEWDNNVEKVGLPYGISIQLADIEHGSHTPSLVKKVHAWKAAKPDEAKELYAALNNSNQGLVKVLKALNESHKTKREAYEHALDTLSTLIPQKWQENIPANDVIAQFDELRMVLKSIRKLFRELSDKAGVPIEPEEQTRLLDACSKIEGVIGGGVPGAGGYDAIYILTISRMANQSHAQTQVHKTWLEWTELSVSPLVCGEGFEGLRLENAEEISRAMGIE</sequence>
<evidence type="ECO:0000256" key="14">
    <source>
        <dbReference type="SAM" id="Phobius"/>
    </source>
</evidence>
<dbReference type="GO" id="GO:0010142">
    <property type="term" value="P:farnesyl diphosphate biosynthetic process, mevalonate pathway"/>
    <property type="evidence" value="ECO:0007669"/>
    <property type="project" value="TreeGrafter"/>
</dbReference>
<dbReference type="EMBL" id="JH668237">
    <property type="protein sequence ID" value="EIM20667.1"/>
    <property type="molecule type" value="Genomic_DNA"/>
</dbReference>
<keyword evidence="4 13" id="KW-0444">Lipid biosynthesis</keyword>
<keyword evidence="14" id="KW-0472">Membrane</keyword>
<evidence type="ECO:0000256" key="4">
    <source>
        <dbReference type="ARBA" id="ARBA00022516"/>
    </source>
</evidence>
<evidence type="ECO:0000256" key="1">
    <source>
        <dbReference type="ARBA" id="ARBA00005017"/>
    </source>
</evidence>
<evidence type="ECO:0000256" key="10">
    <source>
        <dbReference type="ARBA" id="ARBA00023098"/>
    </source>
</evidence>
<dbReference type="EC" id="2.7.4.2" evidence="3 13"/>
<dbReference type="OMA" id="LVIHRTM"/>
<organism evidence="17 18">
    <name type="scientific">Wallemia mellicola (strain ATCC MYA-4683 / CBS 633.66)</name>
    <name type="common">Wallemia sebi (CBS 633.66)</name>
    <dbReference type="NCBI Taxonomy" id="671144"/>
    <lineage>
        <taxon>Eukaryota</taxon>
        <taxon>Fungi</taxon>
        <taxon>Dikarya</taxon>
        <taxon>Basidiomycota</taxon>
        <taxon>Wallemiomycotina</taxon>
        <taxon>Wallemiomycetes</taxon>
        <taxon>Wallemiales</taxon>
        <taxon>Wallemiaceae</taxon>
        <taxon>Wallemia</taxon>
    </lineage>
</organism>
<dbReference type="GO" id="GO:0019287">
    <property type="term" value="P:isopentenyl diphosphate biosynthetic process, mevalonate pathway"/>
    <property type="evidence" value="ECO:0007669"/>
    <property type="project" value="UniProtKB-UniRule"/>
</dbReference>
<dbReference type="KEGG" id="wse:WALSEDRAFT_20133"/>
<dbReference type="STRING" id="671144.I4Y9M5"/>
<keyword evidence="9 13" id="KW-0752">Steroid biosynthesis</keyword>
<dbReference type="InterPro" id="IPR016005">
    <property type="entry name" value="Erg8"/>
</dbReference>
<dbReference type="InterPro" id="IPR006204">
    <property type="entry name" value="GHMP_kinase_N_dom"/>
</dbReference>
<dbReference type="GO" id="GO:0004631">
    <property type="term" value="F:phosphomevalonate kinase activity"/>
    <property type="evidence" value="ECO:0007669"/>
    <property type="project" value="UniProtKB-UniRule"/>
</dbReference>
<keyword evidence="14" id="KW-0812">Transmembrane</keyword>
<evidence type="ECO:0000313" key="18">
    <source>
        <dbReference type="Proteomes" id="UP000005242"/>
    </source>
</evidence>
<proteinExistence type="inferred from homology"/>
<keyword evidence="11 13" id="KW-0753">Steroid metabolism</keyword>
<reference evidence="17 18" key="1">
    <citation type="journal article" date="2012" name="Fungal Genet. Biol.">
        <title>The genome of the xerotolerant mold Wallemia sebi reveals adaptations to osmotic stress and suggests cryptic sexual reproduction.</title>
        <authorList>
            <person name="Padamsee M."/>
            <person name="Kumar T.K.A."/>
            <person name="Riley R."/>
            <person name="Binder M."/>
            <person name="Boyd A."/>
            <person name="Calvo A.M."/>
            <person name="Furukawa K."/>
            <person name="Hesse C."/>
            <person name="Hohmann S."/>
            <person name="James T.Y."/>
            <person name="LaButti K."/>
            <person name="Lapidus A."/>
            <person name="Lindquist E."/>
            <person name="Lucas S."/>
            <person name="Miller K."/>
            <person name="Shantappa S."/>
            <person name="Grigoriev I.V."/>
            <person name="Hibbett D.S."/>
            <person name="McLaughlin D.J."/>
            <person name="Spatafora J.W."/>
            <person name="Aime M.C."/>
        </authorList>
    </citation>
    <scope>NUCLEOTIDE SEQUENCE [LARGE SCALE GENOMIC DNA]</scope>
    <source>
        <strain evidence="18">ATCC MYA-4683 / CBS 633.66</strain>
    </source>
</reference>
<accession>I4Y9M5</accession>
<dbReference type="RefSeq" id="XP_006959177.1">
    <property type="nucleotide sequence ID" value="XM_006959115.1"/>
</dbReference>
<feature type="domain" description="GHMP kinase N-terminal" evidence="15">
    <location>
        <begin position="149"/>
        <end position="213"/>
    </location>
</feature>
<keyword evidence="7 13" id="KW-0418">Kinase</keyword>
<dbReference type="Pfam" id="PF00288">
    <property type="entry name" value="GHMP_kinases_N"/>
    <property type="match status" value="1"/>
</dbReference>
<feature type="domain" description="GHMP kinase C-terminal" evidence="16">
    <location>
        <begin position="357"/>
        <end position="414"/>
    </location>
</feature>
<evidence type="ECO:0000259" key="15">
    <source>
        <dbReference type="Pfam" id="PF00288"/>
    </source>
</evidence>
<dbReference type="AlphaFoldDB" id="I4Y9M5"/>
<evidence type="ECO:0000256" key="8">
    <source>
        <dbReference type="ARBA" id="ARBA00022840"/>
    </source>
</evidence>
<dbReference type="Gene3D" id="3.30.230.10">
    <property type="match status" value="1"/>
</dbReference>
<dbReference type="GO" id="GO:0006696">
    <property type="term" value="P:ergosterol biosynthetic process"/>
    <property type="evidence" value="ECO:0007669"/>
    <property type="project" value="TreeGrafter"/>
</dbReference>
<dbReference type="InterPro" id="IPR035102">
    <property type="entry name" value="Phosphomevalonate_kinase"/>
</dbReference>
<name>I4Y9M5_WALMC</name>
<dbReference type="PIRSF" id="PIRSF017288">
    <property type="entry name" value="PMK_GHMP_euk"/>
    <property type="match status" value="1"/>
</dbReference>
<evidence type="ECO:0000256" key="5">
    <source>
        <dbReference type="ARBA" id="ARBA00022679"/>
    </source>
</evidence>
<keyword evidence="5 13" id="KW-0808">Transferase</keyword>
<evidence type="ECO:0000313" key="17">
    <source>
        <dbReference type="EMBL" id="EIM20667.1"/>
    </source>
</evidence>
<evidence type="ECO:0000256" key="11">
    <source>
        <dbReference type="ARBA" id="ARBA00023221"/>
    </source>
</evidence>
<dbReference type="InterPro" id="IPR013750">
    <property type="entry name" value="GHMP_kinase_C_dom"/>
</dbReference>
<dbReference type="Proteomes" id="UP000005242">
    <property type="component" value="Unassembled WGS sequence"/>
</dbReference>
<dbReference type="Pfam" id="PF08544">
    <property type="entry name" value="GHMP_kinases_C"/>
    <property type="match status" value="1"/>
</dbReference>
<feature type="transmembrane region" description="Helical" evidence="14">
    <location>
        <begin position="153"/>
        <end position="174"/>
    </location>
</feature>
<protein>
    <recommendedName>
        <fullName evidence="3 13">Phosphomevalonate kinase</fullName>
        <ecNumber evidence="3 13">2.7.4.2</ecNumber>
    </recommendedName>
</protein>
<dbReference type="SUPFAM" id="SSF54211">
    <property type="entry name" value="Ribosomal protein S5 domain 2-like"/>
    <property type="match status" value="1"/>
</dbReference>
<evidence type="ECO:0000256" key="13">
    <source>
        <dbReference type="PIRNR" id="PIRNR017288"/>
    </source>
</evidence>
<keyword evidence="8" id="KW-0067">ATP-binding</keyword>
<comment type="pathway">
    <text evidence="1 13">Isoprenoid biosynthesis; isopentenyl diphosphate biosynthesis via mevalonate pathway; isopentenyl diphosphate from (R)-mevalonate: step 2/3.</text>
</comment>
<keyword evidence="10 13" id="KW-0443">Lipid metabolism</keyword>
<keyword evidence="14" id="KW-1133">Transmembrane helix</keyword>
<evidence type="ECO:0000256" key="6">
    <source>
        <dbReference type="ARBA" id="ARBA00022741"/>
    </source>
</evidence>
<evidence type="ECO:0000256" key="2">
    <source>
        <dbReference type="ARBA" id="ARBA00006495"/>
    </source>
</evidence>
<dbReference type="FunCoup" id="I4Y9M5">
    <property type="interactions" value="80"/>
</dbReference>
<dbReference type="GeneID" id="18470823"/>
<dbReference type="OrthoDB" id="10262935at2759"/>
<keyword evidence="6" id="KW-0547">Nucleotide-binding</keyword>
<dbReference type="eggNOG" id="KOG4519">
    <property type="taxonomic scope" value="Eukaryota"/>
</dbReference>
<dbReference type="HOGENOM" id="CLU_022059_1_0_1"/>
<dbReference type="Gene3D" id="3.30.70.890">
    <property type="entry name" value="GHMP kinase, C-terminal domain"/>
    <property type="match status" value="1"/>
</dbReference>
<evidence type="ECO:0000256" key="3">
    <source>
        <dbReference type="ARBA" id="ARBA00012958"/>
    </source>
</evidence>
<evidence type="ECO:0000259" key="16">
    <source>
        <dbReference type="Pfam" id="PF08544"/>
    </source>
</evidence>
<dbReference type="PANTHER" id="PTHR31814:SF2">
    <property type="entry name" value="PHOSPHOMEVALONATE KINASE"/>
    <property type="match status" value="1"/>
</dbReference>